<dbReference type="HOGENOM" id="CLU_2359678_0_0_1"/>
<organism evidence="1 2">
    <name type="scientific">Cyphellophora europaea (strain CBS 101466)</name>
    <name type="common">Phialophora europaea</name>
    <dbReference type="NCBI Taxonomy" id="1220924"/>
    <lineage>
        <taxon>Eukaryota</taxon>
        <taxon>Fungi</taxon>
        <taxon>Dikarya</taxon>
        <taxon>Ascomycota</taxon>
        <taxon>Pezizomycotina</taxon>
        <taxon>Eurotiomycetes</taxon>
        <taxon>Chaetothyriomycetidae</taxon>
        <taxon>Chaetothyriales</taxon>
        <taxon>Cyphellophoraceae</taxon>
        <taxon>Cyphellophora</taxon>
    </lineage>
</organism>
<dbReference type="PANTHER" id="PTHR10622">
    <property type="entry name" value="HET DOMAIN-CONTAINING PROTEIN"/>
    <property type="match status" value="1"/>
</dbReference>
<dbReference type="GeneID" id="19976945"/>
<dbReference type="STRING" id="1220924.W2SCL2"/>
<dbReference type="Proteomes" id="UP000030752">
    <property type="component" value="Unassembled WGS sequence"/>
</dbReference>
<evidence type="ECO:0000313" key="2">
    <source>
        <dbReference type="Proteomes" id="UP000030752"/>
    </source>
</evidence>
<dbReference type="RefSeq" id="XP_008712501.1">
    <property type="nucleotide sequence ID" value="XM_008714279.1"/>
</dbReference>
<dbReference type="InParanoid" id="W2SCL2"/>
<sequence>MYQQCQNAKVCYVYLSDVDSKHLVTSLLRSERFKRGWTLQELLAPQVVKLYDFSWQLLGTKRGLASGISLATGIPTTALSNGNIDHVQLLKRSHGW</sequence>
<reference evidence="1 2" key="1">
    <citation type="submission" date="2013-03" db="EMBL/GenBank/DDBJ databases">
        <title>The Genome Sequence of Phialophora europaea CBS 101466.</title>
        <authorList>
            <consortium name="The Broad Institute Genomics Platform"/>
            <person name="Cuomo C."/>
            <person name="de Hoog S."/>
            <person name="Gorbushina A."/>
            <person name="Walker B."/>
            <person name="Young S.K."/>
            <person name="Zeng Q."/>
            <person name="Gargeya S."/>
            <person name="Fitzgerald M."/>
            <person name="Haas B."/>
            <person name="Abouelleil A."/>
            <person name="Allen A.W."/>
            <person name="Alvarado L."/>
            <person name="Arachchi H.M."/>
            <person name="Berlin A.M."/>
            <person name="Chapman S.B."/>
            <person name="Gainer-Dewar J."/>
            <person name="Goldberg J."/>
            <person name="Griggs A."/>
            <person name="Gujja S."/>
            <person name="Hansen M."/>
            <person name="Howarth C."/>
            <person name="Imamovic A."/>
            <person name="Ireland A."/>
            <person name="Larimer J."/>
            <person name="McCowan C."/>
            <person name="Murphy C."/>
            <person name="Pearson M."/>
            <person name="Poon T.W."/>
            <person name="Priest M."/>
            <person name="Roberts A."/>
            <person name="Saif S."/>
            <person name="Shea T."/>
            <person name="Sisk P."/>
            <person name="Sykes S."/>
            <person name="Wortman J."/>
            <person name="Nusbaum C."/>
            <person name="Birren B."/>
        </authorList>
    </citation>
    <scope>NUCLEOTIDE SEQUENCE [LARGE SCALE GENOMIC DNA]</scope>
    <source>
        <strain evidence="1 2">CBS 101466</strain>
    </source>
</reference>
<proteinExistence type="predicted"/>
<dbReference type="PANTHER" id="PTHR10622:SF10">
    <property type="entry name" value="HET DOMAIN-CONTAINING PROTEIN"/>
    <property type="match status" value="1"/>
</dbReference>
<dbReference type="EMBL" id="KB822712">
    <property type="protein sequence ID" value="ETN45773.1"/>
    <property type="molecule type" value="Genomic_DNA"/>
</dbReference>
<name>W2SCL2_CYPE1</name>
<dbReference type="OrthoDB" id="674604at2759"/>
<dbReference type="VEuPathDB" id="FungiDB:HMPREF1541_09606"/>
<evidence type="ECO:0000313" key="1">
    <source>
        <dbReference type="EMBL" id="ETN45773.1"/>
    </source>
</evidence>
<dbReference type="AlphaFoldDB" id="W2SCL2"/>
<accession>W2SCL2</accession>
<protein>
    <submittedName>
        <fullName evidence="1">Uncharacterized protein</fullName>
    </submittedName>
</protein>
<gene>
    <name evidence="1" type="ORF">HMPREF1541_09606</name>
</gene>
<keyword evidence="2" id="KW-1185">Reference proteome</keyword>